<keyword evidence="19" id="KW-1185">Reference proteome</keyword>
<dbReference type="GO" id="GO:0046872">
    <property type="term" value="F:metal ion binding"/>
    <property type="evidence" value="ECO:0007669"/>
    <property type="project" value="UniProtKB-KW"/>
</dbReference>
<evidence type="ECO:0000256" key="8">
    <source>
        <dbReference type="ARBA" id="ARBA00023008"/>
    </source>
</evidence>
<keyword evidence="5 16" id="KW-0732">Signal</keyword>
<comment type="subcellular location">
    <subcellularLocation>
        <location evidence="2">Secreted</location>
    </subcellularLocation>
</comment>
<keyword evidence="6" id="KW-0136">Cellulose degradation</keyword>
<dbReference type="STRING" id="1214573.A0A0G2HEX0"/>
<keyword evidence="4" id="KW-0479">Metal-binding</keyword>
<comment type="caution">
    <text evidence="18">The sequence shown here is derived from an EMBL/GenBank/DDBJ whole genome shotgun (WGS) entry which is preliminary data.</text>
</comment>
<name>A0A0G2HEX0_9PEZI</name>
<comment type="cofactor">
    <cofactor evidence="1">
        <name>Cu(2+)</name>
        <dbReference type="ChEBI" id="CHEBI:29036"/>
    </cofactor>
</comment>
<dbReference type="AlphaFoldDB" id="A0A0G2HEX0"/>
<dbReference type="CDD" id="cd21175">
    <property type="entry name" value="LPMO_AA9"/>
    <property type="match status" value="1"/>
</dbReference>
<evidence type="ECO:0000256" key="15">
    <source>
        <dbReference type="ARBA" id="ARBA00047174"/>
    </source>
</evidence>
<organism evidence="18 19">
    <name type="scientific">Diaporthe ampelina</name>
    <dbReference type="NCBI Taxonomy" id="1214573"/>
    <lineage>
        <taxon>Eukaryota</taxon>
        <taxon>Fungi</taxon>
        <taxon>Dikarya</taxon>
        <taxon>Ascomycota</taxon>
        <taxon>Pezizomycotina</taxon>
        <taxon>Sordariomycetes</taxon>
        <taxon>Sordariomycetidae</taxon>
        <taxon>Diaporthales</taxon>
        <taxon>Diaporthaceae</taxon>
        <taxon>Diaporthe</taxon>
    </lineage>
</organism>
<dbReference type="Gene3D" id="2.70.50.70">
    <property type="match status" value="1"/>
</dbReference>
<proteinExistence type="inferred from homology"/>
<evidence type="ECO:0000256" key="4">
    <source>
        <dbReference type="ARBA" id="ARBA00022723"/>
    </source>
</evidence>
<evidence type="ECO:0000313" key="19">
    <source>
        <dbReference type="Proteomes" id="UP000034680"/>
    </source>
</evidence>
<sequence>MSSSSGLAFAALFFSGCALAHGTVSGIEIDGKFIQGYSPNQQYQNPPPEVVGWSTPQDQSTGFVEDITGPDVICHVGATPAPITAPVTAGSNVTLFWTNNWPESHHGPMLDYLAACPNNDCANVDKTQLKFFKIDAVGLVDGSKPPGTWGSDQMIANNLSWTTTIPASIAPGQYVLRHETIALHEAQNEGKAQSYPQCVSLDVQGGGTVVPEGVVGTALYKKDDPGLVFNIYTEHAPTDYTPPGPPVFTG</sequence>
<dbReference type="EC" id="1.14.99.56" evidence="15"/>
<evidence type="ECO:0000256" key="13">
    <source>
        <dbReference type="ARBA" id="ARBA00044502"/>
    </source>
</evidence>
<evidence type="ECO:0000256" key="2">
    <source>
        <dbReference type="ARBA" id="ARBA00004613"/>
    </source>
</evidence>
<dbReference type="OrthoDB" id="4849160at2759"/>
<keyword evidence="18" id="KW-0378">Hydrolase</keyword>
<dbReference type="PANTHER" id="PTHR33353">
    <property type="entry name" value="PUTATIVE (AFU_ORTHOLOGUE AFUA_1G12560)-RELATED"/>
    <property type="match status" value="1"/>
</dbReference>
<evidence type="ECO:0000256" key="10">
    <source>
        <dbReference type="ARBA" id="ARBA00023157"/>
    </source>
</evidence>
<dbReference type="Proteomes" id="UP000034680">
    <property type="component" value="Unassembled WGS sequence"/>
</dbReference>
<dbReference type="GO" id="GO:0005576">
    <property type="term" value="C:extracellular region"/>
    <property type="evidence" value="ECO:0007669"/>
    <property type="project" value="UniProtKB-SubCell"/>
</dbReference>
<dbReference type="GO" id="GO:0030245">
    <property type="term" value="P:cellulose catabolic process"/>
    <property type="evidence" value="ECO:0007669"/>
    <property type="project" value="UniProtKB-KW"/>
</dbReference>
<dbReference type="InterPro" id="IPR049892">
    <property type="entry name" value="AA9"/>
</dbReference>
<reference evidence="18 19" key="1">
    <citation type="submission" date="2015-05" db="EMBL/GenBank/DDBJ databases">
        <title>Distinctive expansion of gene families associated with plant cell wall degradation and secondary metabolism in the genomes of grapevine trunk pathogens.</title>
        <authorList>
            <person name="Lawrence D.P."/>
            <person name="Travadon R."/>
            <person name="Rolshausen P.E."/>
            <person name="Baumgartner K."/>
        </authorList>
    </citation>
    <scope>NUCLEOTIDE SEQUENCE [LARGE SCALE GENOMIC DNA]</scope>
    <source>
        <strain evidence="18">DA912</strain>
    </source>
</reference>
<reference evidence="18 19" key="2">
    <citation type="submission" date="2015-05" db="EMBL/GenBank/DDBJ databases">
        <authorList>
            <person name="Morales-Cruz A."/>
            <person name="Amrine K.C."/>
            <person name="Cantu D."/>
        </authorList>
    </citation>
    <scope>NUCLEOTIDE SEQUENCE [LARGE SCALE GENOMIC DNA]</scope>
    <source>
        <strain evidence="18">DA912</strain>
    </source>
</reference>
<keyword evidence="7" id="KW-0560">Oxidoreductase</keyword>
<dbReference type="InterPro" id="IPR005103">
    <property type="entry name" value="AA9_LPMO"/>
</dbReference>
<evidence type="ECO:0000256" key="16">
    <source>
        <dbReference type="SAM" id="SignalP"/>
    </source>
</evidence>
<keyword evidence="9" id="KW-0503">Monooxygenase</keyword>
<keyword evidence="8" id="KW-0186">Copper</keyword>
<keyword evidence="10" id="KW-1015">Disulfide bond</keyword>
<comment type="similarity">
    <text evidence="13">Belongs to the polysaccharide monooxygenase AA9 family.</text>
</comment>
<evidence type="ECO:0000256" key="14">
    <source>
        <dbReference type="ARBA" id="ARBA00045077"/>
    </source>
</evidence>
<evidence type="ECO:0000259" key="17">
    <source>
        <dbReference type="Pfam" id="PF03443"/>
    </source>
</evidence>
<dbReference type="Pfam" id="PF03443">
    <property type="entry name" value="AA9"/>
    <property type="match status" value="1"/>
</dbReference>
<dbReference type="GO" id="GO:0016787">
    <property type="term" value="F:hydrolase activity"/>
    <property type="evidence" value="ECO:0007669"/>
    <property type="project" value="UniProtKB-KW"/>
</dbReference>
<dbReference type="PANTHER" id="PTHR33353:SF34">
    <property type="entry name" value="ENDO-BETA-1,4-GLUCANASE D"/>
    <property type="match status" value="1"/>
</dbReference>
<comment type="catalytic activity">
    <reaction evidence="14">
        <text>[(1-&gt;4)-beta-D-glucosyl]n+m + reduced acceptor + O2 = 4-dehydro-beta-D-glucosyl-[(1-&gt;4)-beta-D-glucosyl]n-1 + [(1-&gt;4)-beta-D-glucosyl]m + acceptor + H2O.</text>
        <dbReference type="EC" id="1.14.99.56"/>
    </reaction>
</comment>
<evidence type="ECO:0000256" key="11">
    <source>
        <dbReference type="ARBA" id="ARBA00023277"/>
    </source>
</evidence>
<protein>
    <recommendedName>
        <fullName evidence="15">lytic cellulose monooxygenase (C4-dehydrogenating)</fullName>
        <ecNumber evidence="15">1.14.99.56</ecNumber>
    </recommendedName>
</protein>
<feature type="domain" description="Auxiliary Activity family 9 catalytic" evidence="17">
    <location>
        <begin position="21"/>
        <end position="240"/>
    </location>
</feature>
<evidence type="ECO:0000313" key="18">
    <source>
        <dbReference type="EMBL" id="KKY33663.1"/>
    </source>
</evidence>
<keyword evidence="3" id="KW-0964">Secreted</keyword>
<evidence type="ECO:0000256" key="3">
    <source>
        <dbReference type="ARBA" id="ARBA00022525"/>
    </source>
</evidence>
<keyword evidence="12" id="KW-0624">Polysaccharide degradation</keyword>
<evidence type="ECO:0000256" key="6">
    <source>
        <dbReference type="ARBA" id="ARBA00023001"/>
    </source>
</evidence>
<accession>A0A0G2HEX0</accession>
<dbReference type="GO" id="GO:0004497">
    <property type="term" value="F:monooxygenase activity"/>
    <property type="evidence" value="ECO:0007669"/>
    <property type="project" value="UniProtKB-KW"/>
</dbReference>
<evidence type="ECO:0000256" key="12">
    <source>
        <dbReference type="ARBA" id="ARBA00023326"/>
    </source>
</evidence>
<feature type="chain" id="PRO_5002545243" description="lytic cellulose monooxygenase (C4-dehydrogenating)" evidence="16">
    <location>
        <begin position="23"/>
        <end position="250"/>
    </location>
</feature>
<evidence type="ECO:0000256" key="5">
    <source>
        <dbReference type="ARBA" id="ARBA00022729"/>
    </source>
</evidence>
<keyword evidence="11" id="KW-0119">Carbohydrate metabolism</keyword>
<feature type="signal peptide" evidence="16">
    <location>
        <begin position="1"/>
        <end position="22"/>
    </location>
</feature>
<evidence type="ECO:0000256" key="9">
    <source>
        <dbReference type="ARBA" id="ARBA00023033"/>
    </source>
</evidence>
<evidence type="ECO:0000256" key="7">
    <source>
        <dbReference type="ARBA" id="ARBA00023002"/>
    </source>
</evidence>
<dbReference type="EMBL" id="LCUC01000236">
    <property type="protein sequence ID" value="KKY33663.1"/>
    <property type="molecule type" value="Genomic_DNA"/>
</dbReference>
<gene>
    <name evidence="18" type="ORF">UCDDA912_g06373</name>
</gene>
<evidence type="ECO:0000256" key="1">
    <source>
        <dbReference type="ARBA" id="ARBA00001973"/>
    </source>
</evidence>